<dbReference type="Gene3D" id="3.30.370.10">
    <property type="entry name" value="Barstar-like"/>
    <property type="match status" value="1"/>
</dbReference>
<dbReference type="InterPro" id="IPR035905">
    <property type="entry name" value="Barstar-like_sf"/>
</dbReference>
<accession>A0ABQ2MPY5</accession>
<dbReference type="InterPro" id="IPR000468">
    <property type="entry name" value="Barstar"/>
</dbReference>
<dbReference type="EMBL" id="BMNG01000019">
    <property type="protein sequence ID" value="GGO56373.1"/>
    <property type="molecule type" value="Genomic_DNA"/>
</dbReference>
<comment type="caution">
    <text evidence="3">The sequence shown here is derived from an EMBL/GenBank/DDBJ whole genome shotgun (WGS) entry which is preliminary data.</text>
</comment>
<dbReference type="Proteomes" id="UP000656881">
    <property type="component" value="Unassembled WGS sequence"/>
</dbReference>
<feature type="domain" description="Barstar (barnase inhibitor)" evidence="2">
    <location>
        <begin position="36"/>
        <end position="133"/>
    </location>
</feature>
<evidence type="ECO:0000259" key="2">
    <source>
        <dbReference type="Pfam" id="PF01337"/>
    </source>
</evidence>
<evidence type="ECO:0000256" key="1">
    <source>
        <dbReference type="ARBA" id="ARBA00006845"/>
    </source>
</evidence>
<gene>
    <name evidence="3" type="ORF">GCM10012286_70690</name>
</gene>
<sequence>MPWISIKPWLHATGPDAIVSMRSLLPAPGLTYGAWLSGSQMTDTDGVLQQFWDGFRLPDYFGWNFPALSDCLRDLTWLSADQYSLVIEEAHEILPDDPDGFRQLLDILSTAGAKWSYVKGSGTDERARFQVVLACSQEGLQRVKTAAATL</sequence>
<dbReference type="Pfam" id="PF01337">
    <property type="entry name" value="Barstar"/>
    <property type="match status" value="1"/>
</dbReference>
<evidence type="ECO:0000313" key="4">
    <source>
        <dbReference type="Proteomes" id="UP000656881"/>
    </source>
</evidence>
<organism evidence="3 4">
    <name type="scientific">Streptomyces lasiicapitis</name>
    <dbReference type="NCBI Taxonomy" id="1923961"/>
    <lineage>
        <taxon>Bacteria</taxon>
        <taxon>Bacillati</taxon>
        <taxon>Actinomycetota</taxon>
        <taxon>Actinomycetes</taxon>
        <taxon>Kitasatosporales</taxon>
        <taxon>Streptomycetaceae</taxon>
        <taxon>Streptomyces</taxon>
    </lineage>
</organism>
<keyword evidence="4" id="KW-1185">Reference proteome</keyword>
<name>A0ABQ2MPY5_9ACTN</name>
<reference evidence="4" key="1">
    <citation type="journal article" date="2019" name="Int. J. Syst. Evol. Microbiol.">
        <title>The Global Catalogue of Microorganisms (GCM) 10K type strain sequencing project: providing services to taxonomists for standard genome sequencing and annotation.</title>
        <authorList>
            <consortium name="The Broad Institute Genomics Platform"/>
            <consortium name="The Broad Institute Genome Sequencing Center for Infectious Disease"/>
            <person name="Wu L."/>
            <person name="Ma J."/>
        </authorList>
    </citation>
    <scope>NUCLEOTIDE SEQUENCE [LARGE SCALE GENOMIC DNA]</scope>
    <source>
        <strain evidence="4">CGMCC 4.7349</strain>
    </source>
</reference>
<protein>
    <recommendedName>
        <fullName evidence="2">Barstar (barnase inhibitor) domain-containing protein</fullName>
    </recommendedName>
</protein>
<dbReference type="SUPFAM" id="SSF52038">
    <property type="entry name" value="Barstar-related"/>
    <property type="match status" value="1"/>
</dbReference>
<evidence type="ECO:0000313" key="3">
    <source>
        <dbReference type="EMBL" id="GGO56373.1"/>
    </source>
</evidence>
<proteinExistence type="inferred from homology"/>
<comment type="similarity">
    <text evidence="1">Belongs to the barstar family.</text>
</comment>